<dbReference type="AlphaFoldDB" id="A0A915KGQ1"/>
<accession>A0A915KGQ1</accession>
<keyword evidence="1" id="KW-0175">Coiled coil</keyword>
<dbReference type="Proteomes" id="UP000887565">
    <property type="component" value="Unplaced"/>
</dbReference>
<sequence length="682" mass="78048">MGRRAAPQKLQHTSEAVPRGAGRRCFLISIEQPAPRGTAQYRAVNISTYIHCNEKFPNNRPSADYLTKHRTMADGRKTQQSADASTLISLIMQKIMSFFESQPKRMHVEELTMPNKPAKADELLKINNSLPFSILQEMGHIVETRHIGPKWLLDPIFLDISKFLGAQAPKITKKACRQNIIEVSNWYFAIRSDKRLNYENRNFFVCVEGQKPGDASTYIRSHILEPVPPCNGILRAKNGRYYKANKPKNSYEGRKVSRGSIPSNFLVQLHSPSDKTDSQTTDDTATNNDVRYVFRRDGEVRNCVQDAEIQTDILSPIVNIKNNDRNNGLLSSVNAKNTSTPLKRVYGVIDPASKHFDLYLRLVRDIKPTSKRKWGELFEIFDRQTSPKIPFFATPLPIVEPPKKNSNISNGGYANNEKMLLRKLPKVDYAVDVNRSLRVECERIEAKKHEENLHRHVTKKKTIVDQKKQSAPTEVVLQHAPPPKKLAKGAEKKKHIEPPKLVDELKNDVPDFFKSLPDQAQLKLISMPFRDDFSLATTPGSLAGQSRIFSRRSETDISAENCTTNDIFCPAASQPKKNVEQYVRQIQRSKPKRKVAEQKSKNMVLHQKQPGLKRKQVKSKMKKLNDMFQEREKKLDRLRAAIDSDEENHDENPAPLFTINFILCQELVKIFRNFAKFKLKTY</sequence>
<dbReference type="WBParaSite" id="nRc.2.0.1.t37134-RA">
    <property type="protein sequence ID" value="nRc.2.0.1.t37134-RA"/>
    <property type="gene ID" value="nRc.2.0.1.g37134"/>
</dbReference>
<protein>
    <submittedName>
        <fullName evidence="3">Uncharacterized protein</fullName>
    </submittedName>
</protein>
<evidence type="ECO:0000313" key="2">
    <source>
        <dbReference type="Proteomes" id="UP000887565"/>
    </source>
</evidence>
<proteinExistence type="predicted"/>
<feature type="coiled-coil region" evidence="1">
    <location>
        <begin position="614"/>
        <end position="648"/>
    </location>
</feature>
<keyword evidence="2" id="KW-1185">Reference proteome</keyword>
<reference evidence="3" key="1">
    <citation type="submission" date="2022-11" db="UniProtKB">
        <authorList>
            <consortium name="WormBaseParasite"/>
        </authorList>
    </citation>
    <scope>IDENTIFICATION</scope>
</reference>
<evidence type="ECO:0000313" key="3">
    <source>
        <dbReference type="WBParaSite" id="nRc.2.0.1.t37134-RA"/>
    </source>
</evidence>
<evidence type="ECO:0000256" key="1">
    <source>
        <dbReference type="SAM" id="Coils"/>
    </source>
</evidence>
<name>A0A915KGQ1_ROMCU</name>
<organism evidence="2 3">
    <name type="scientific">Romanomermis culicivorax</name>
    <name type="common">Nematode worm</name>
    <dbReference type="NCBI Taxonomy" id="13658"/>
    <lineage>
        <taxon>Eukaryota</taxon>
        <taxon>Metazoa</taxon>
        <taxon>Ecdysozoa</taxon>
        <taxon>Nematoda</taxon>
        <taxon>Enoplea</taxon>
        <taxon>Dorylaimia</taxon>
        <taxon>Mermithida</taxon>
        <taxon>Mermithoidea</taxon>
        <taxon>Mermithidae</taxon>
        <taxon>Romanomermis</taxon>
    </lineage>
</organism>